<proteinExistence type="predicted"/>
<dbReference type="OrthoDB" id="283424at2759"/>
<dbReference type="PANTHER" id="PTHR13490">
    <property type="entry name" value="MITOCHONDRIAL 28S RIBOSOMAL PROTEIN S28"/>
    <property type="match status" value="1"/>
</dbReference>
<comment type="caution">
    <text evidence="2">The sequence shown here is derived from an EMBL/GenBank/DDBJ whole genome shotgun (WGS) entry which is preliminary data.</text>
</comment>
<keyword evidence="2" id="KW-0689">Ribosomal protein</keyword>
<dbReference type="GO" id="GO:0003735">
    <property type="term" value="F:structural constituent of ribosome"/>
    <property type="evidence" value="ECO:0007669"/>
    <property type="project" value="InterPro"/>
</dbReference>
<dbReference type="PANTHER" id="PTHR13490:SF0">
    <property type="entry name" value="SMALL RIBOSOMAL SUBUNIT PROTEIN MS35"/>
    <property type="match status" value="1"/>
</dbReference>
<dbReference type="InterPro" id="IPR039848">
    <property type="entry name" value="Ribosomal_mS35_mt"/>
</dbReference>
<keyword evidence="3" id="KW-1185">Reference proteome</keyword>
<dbReference type="InterPro" id="IPR019349">
    <property type="entry name" value="Ribosomal_mS35_mit"/>
</dbReference>
<evidence type="ECO:0000313" key="2">
    <source>
        <dbReference type="EMBL" id="KAJ4371288.1"/>
    </source>
</evidence>
<keyword evidence="2" id="KW-0687">Ribonucleoprotein</keyword>
<dbReference type="GO" id="GO:0005763">
    <property type="term" value="C:mitochondrial small ribosomal subunit"/>
    <property type="evidence" value="ECO:0007669"/>
    <property type="project" value="TreeGrafter"/>
</dbReference>
<reference evidence="2" key="1">
    <citation type="submission" date="2022-10" db="EMBL/GenBank/DDBJ databases">
        <title>Tapping the CABI collections for fungal endophytes: first genome assemblies for Collariella, Neodidymelliopsis, Ascochyta clinopodiicola, Didymella pomorum, Didymosphaeria variabile, Neocosmospora piperis and Neocucurbitaria cava.</title>
        <authorList>
            <person name="Hill R."/>
        </authorList>
    </citation>
    <scope>NUCLEOTIDE SEQUENCE</scope>
    <source>
        <strain evidence="2">IMI 356814</strain>
    </source>
</reference>
<name>A0A9W8YBN0_9PLEO</name>
<organism evidence="2 3">
    <name type="scientific">Neocucurbitaria cava</name>
    <dbReference type="NCBI Taxonomy" id="798079"/>
    <lineage>
        <taxon>Eukaryota</taxon>
        <taxon>Fungi</taxon>
        <taxon>Dikarya</taxon>
        <taxon>Ascomycota</taxon>
        <taxon>Pezizomycotina</taxon>
        <taxon>Dothideomycetes</taxon>
        <taxon>Pleosporomycetidae</taxon>
        <taxon>Pleosporales</taxon>
        <taxon>Pleosporineae</taxon>
        <taxon>Cucurbitariaceae</taxon>
        <taxon>Neocucurbitaria</taxon>
    </lineage>
</organism>
<dbReference type="EMBL" id="JAPEUY010000007">
    <property type="protein sequence ID" value="KAJ4371288.1"/>
    <property type="molecule type" value="Genomic_DNA"/>
</dbReference>
<dbReference type="AlphaFoldDB" id="A0A9W8YBN0"/>
<feature type="domain" description="Small ribosomal subunit protein mS35 mitochondrial conserved" evidence="1">
    <location>
        <begin position="109"/>
        <end position="228"/>
    </location>
</feature>
<dbReference type="Pfam" id="PF10213">
    <property type="entry name" value="MRP-S28"/>
    <property type="match status" value="1"/>
</dbReference>
<evidence type="ECO:0000313" key="3">
    <source>
        <dbReference type="Proteomes" id="UP001140560"/>
    </source>
</evidence>
<sequence>MLASLKEALASLDPEVVEDAIRKGKHGIPIAQDFELEKDEDWDIEEDDKRKVSTGFWAEGEESMGPDEDYFGDDLTSHGHGELQQHRELREYARLIAWELPLLSQLARPFELPTPATPFRFRYTSYLGESHPAANKVVVEFDPKDLSLTPVQTSKLIKLAGPRYNPSTLLIKLSSEQFDTQSQNKRFLGDTISALIKEAKDSKDTFEDVPFDFRHHKPKKQVQFPKEWVLTAERKKYLEEKRREGAQVEDRRLNNGELVDGKTVIETSLPFMERAAVQQETVMVGGSRGGLCGE</sequence>
<evidence type="ECO:0000259" key="1">
    <source>
        <dbReference type="Pfam" id="PF10213"/>
    </source>
</evidence>
<dbReference type="Proteomes" id="UP001140560">
    <property type="component" value="Unassembled WGS sequence"/>
</dbReference>
<gene>
    <name evidence="2" type="primary">RSM24</name>
    <name evidence="2" type="ORF">N0V83_004505</name>
</gene>
<dbReference type="GO" id="GO:0032543">
    <property type="term" value="P:mitochondrial translation"/>
    <property type="evidence" value="ECO:0007669"/>
    <property type="project" value="InterPro"/>
</dbReference>
<accession>A0A9W8YBN0</accession>
<protein>
    <submittedName>
        <fullName evidence="2">37S ribosomal protein S24, mitochondrial</fullName>
    </submittedName>
</protein>